<evidence type="ECO:0000313" key="5">
    <source>
        <dbReference type="Proteomes" id="UP001250214"/>
    </source>
</evidence>
<dbReference type="InterPro" id="IPR036188">
    <property type="entry name" value="FAD/NAD-bd_sf"/>
</dbReference>
<dbReference type="PANTHER" id="PTHR42949">
    <property type="entry name" value="ANAEROBIC GLYCEROL-3-PHOSPHATE DEHYDROGENASE SUBUNIT B"/>
    <property type="match status" value="1"/>
</dbReference>
<dbReference type="Gene3D" id="3.50.50.60">
    <property type="entry name" value="FAD/NAD(P)-binding domain"/>
    <property type="match status" value="2"/>
</dbReference>
<reference evidence="5" key="1">
    <citation type="submission" date="2023-07" db="EMBL/GenBank/DDBJ databases">
        <title>Novel species in the genus Lipingzhangella isolated from Sambhar Salt Lake.</title>
        <authorList>
            <person name="Jiya N."/>
            <person name="Kajale S."/>
            <person name="Sharma A."/>
        </authorList>
    </citation>
    <scope>NUCLEOTIDE SEQUENCE [LARGE SCALE GENOMIC DNA]</scope>
    <source>
        <strain evidence="5">LS1_29</strain>
    </source>
</reference>
<dbReference type="SUPFAM" id="SSF51905">
    <property type="entry name" value="FAD/NAD(P)-binding domain"/>
    <property type="match status" value="1"/>
</dbReference>
<dbReference type="InterPro" id="IPR023753">
    <property type="entry name" value="FAD/NAD-binding_dom"/>
</dbReference>
<comment type="caution">
    <text evidence="4">The sequence shown here is derived from an EMBL/GenBank/DDBJ whole genome shotgun (WGS) entry which is preliminary data.</text>
</comment>
<dbReference type="Gene3D" id="1.10.10.1100">
    <property type="entry name" value="BFD-like [2Fe-2S]-binding domain"/>
    <property type="match status" value="1"/>
</dbReference>
<dbReference type="InterPro" id="IPR041854">
    <property type="entry name" value="BFD-like_2Fe2S-bd_dom_sf"/>
</dbReference>
<keyword evidence="5" id="KW-1185">Reference proteome</keyword>
<dbReference type="InterPro" id="IPR017224">
    <property type="entry name" value="Opine_Oxase_asu/HCN_bsu"/>
</dbReference>
<dbReference type="PIRSF" id="PIRSF037495">
    <property type="entry name" value="Opine_OX_OoxA/HcnB"/>
    <property type="match status" value="1"/>
</dbReference>
<organism evidence="4 5">
    <name type="scientific">Lipingzhangella rawalii</name>
    <dbReference type="NCBI Taxonomy" id="2055835"/>
    <lineage>
        <taxon>Bacteria</taxon>
        <taxon>Bacillati</taxon>
        <taxon>Actinomycetota</taxon>
        <taxon>Actinomycetes</taxon>
        <taxon>Streptosporangiales</taxon>
        <taxon>Nocardiopsidaceae</taxon>
        <taxon>Lipingzhangella</taxon>
    </lineage>
</organism>
<dbReference type="PRINTS" id="PR00368">
    <property type="entry name" value="FADPNR"/>
</dbReference>
<accession>A0ABU2H8G1</accession>
<dbReference type="GO" id="GO:0016491">
    <property type="term" value="F:oxidoreductase activity"/>
    <property type="evidence" value="ECO:0007669"/>
    <property type="project" value="UniProtKB-KW"/>
</dbReference>
<dbReference type="Proteomes" id="UP001250214">
    <property type="component" value="Unassembled WGS sequence"/>
</dbReference>
<name>A0ABU2H8G1_9ACTN</name>
<gene>
    <name evidence="4" type="ORF">RIF23_12625</name>
</gene>
<keyword evidence="1 4" id="KW-0560">Oxidoreductase</keyword>
<evidence type="ECO:0000256" key="1">
    <source>
        <dbReference type="ARBA" id="ARBA00023002"/>
    </source>
</evidence>
<dbReference type="EC" id="1.-.-.-" evidence="4"/>
<dbReference type="PRINTS" id="PR00469">
    <property type="entry name" value="PNDRDTASEII"/>
</dbReference>
<dbReference type="RefSeq" id="WP_310912684.1">
    <property type="nucleotide sequence ID" value="NZ_JAVLVT010000005.1"/>
</dbReference>
<protein>
    <submittedName>
        <fullName evidence="4">FAD/NAD(P)-binding oxidoreductase</fullName>
        <ecNumber evidence="4">1.-.-.-</ecNumber>
    </submittedName>
</protein>
<dbReference type="EMBL" id="JAVLVT010000005">
    <property type="protein sequence ID" value="MDS1271140.1"/>
    <property type="molecule type" value="Genomic_DNA"/>
</dbReference>
<dbReference type="PANTHER" id="PTHR42949:SF3">
    <property type="entry name" value="ANAEROBIC GLYCEROL-3-PHOSPHATE DEHYDROGENASE SUBUNIT B"/>
    <property type="match status" value="1"/>
</dbReference>
<proteinExistence type="predicted"/>
<feature type="domain" description="FAD/NAD(P)-binding" evidence="3">
    <location>
        <begin position="25"/>
        <end position="365"/>
    </location>
</feature>
<evidence type="ECO:0000259" key="3">
    <source>
        <dbReference type="Pfam" id="PF07992"/>
    </source>
</evidence>
<feature type="region of interest" description="Disordered" evidence="2">
    <location>
        <begin position="1"/>
        <end position="21"/>
    </location>
</feature>
<evidence type="ECO:0000256" key="2">
    <source>
        <dbReference type="SAM" id="MobiDB-lite"/>
    </source>
</evidence>
<sequence length="527" mass="54608">MHADAEGAGLPTSVDPEPGPEVTVDVAVIGAGPAGLAAAVTAAGAGCTVALVDSGARPGGQFFRQPAPDLAFSPGITRPRHRGHRAFRALTAALSRANHRDDGRVTELFQHHVWHVATDPTNTERAVTLHAAVGEPPRRRRVVHARCLVLATGAYDRTLPFPGWDLPGVLTAGGAQSLIKAQDTPPGHNVVVAGTGPFLLPVAAGLARAGCRVPAVVEASAARVSGPRMAKSVVGAGAHLGTKLVEAAGYAAALARNRIPVYTGHAVVAAHGADRVHAVTLAPVDRDWHPRMDRSWRLPCDTLAVGYGFTPQLELPISLGCTIRTDTDGNLVVSVDADQRTSVPGVMAAGESTGVAGAETALAEGTIAGRVAAGHCGAGAPSRSHETALRRLRAHRSRLHRFAAALHAAYPVPDGRHAPPGWSTWLTEDTIVCRCEDVPLSLLRIAATELGATDARTAKLLARPGMGWCQGRMCGWATTCLTAGLSGQAPTTVELTGTARRPLARPIPLHLLAESTPPSHEGTSDDA</sequence>
<evidence type="ECO:0000313" key="4">
    <source>
        <dbReference type="EMBL" id="MDS1271140.1"/>
    </source>
</evidence>
<dbReference type="Pfam" id="PF07992">
    <property type="entry name" value="Pyr_redox_2"/>
    <property type="match status" value="1"/>
</dbReference>
<dbReference type="InterPro" id="IPR051691">
    <property type="entry name" value="Metab_Enz_Cyan_OpOx_G3PDH"/>
</dbReference>